<evidence type="ECO:0000256" key="7">
    <source>
        <dbReference type="PROSITE-ProRule" id="PRU01026"/>
    </source>
</evidence>
<feature type="binding site" evidence="7">
    <location>
        <position position="64"/>
    </location>
    <ligand>
        <name>S-adenosyl-L-methionine</name>
        <dbReference type="ChEBI" id="CHEBI:59789"/>
    </ligand>
</feature>
<keyword evidence="12 13" id="KW-1267">Proteomics identification</keyword>
<dbReference type="OrthoDB" id="74991at2759"/>
<organism evidence="10 11">
    <name type="scientific">Homo sapiens</name>
    <name type="common">Human</name>
    <dbReference type="NCBI Taxonomy" id="9606"/>
    <lineage>
        <taxon>Eukaryota</taxon>
        <taxon>Metazoa</taxon>
        <taxon>Chordata</taxon>
        <taxon>Craniata</taxon>
        <taxon>Vertebrata</taxon>
        <taxon>Euteleostomi</taxon>
        <taxon>Mammalia</taxon>
        <taxon>Eutheria</taxon>
        <taxon>Euarchontoglires</taxon>
        <taxon>Primates</taxon>
        <taxon>Haplorrhini</taxon>
        <taxon>Catarrhini</taxon>
        <taxon>Hominidae</taxon>
        <taxon>Homo</taxon>
    </lineage>
</organism>
<dbReference type="SUPFAM" id="SSF53335">
    <property type="entry name" value="S-adenosyl-L-methionine-dependent methyltransferases"/>
    <property type="match status" value="1"/>
</dbReference>
<evidence type="ECO:0000256" key="4">
    <source>
        <dbReference type="ARBA" id="ARBA00022884"/>
    </source>
</evidence>
<comment type="subunit">
    <text evidence="5">Part of the small subunit (SSU) processome, composed of more than 70 proteins and the RNA chaperone small nucleolar RNA (snoRNA) U3.</text>
</comment>
<keyword evidence="8" id="KW-0698">rRNA processing</keyword>
<evidence type="ECO:0000256" key="2">
    <source>
        <dbReference type="ARBA" id="ARBA00022679"/>
    </source>
</evidence>
<keyword evidence="1 7" id="KW-0489">Methyltransferase</keyword>
<comment type="function">
    <text evidence="6">Specifically dimethylates two adjacent adenosines in the loop of a conserved hairpin near the 3'-end of 18S rRNA in the 40S particle. Involved in the pre-rRNA processing steps leading to small-subunit rRNA production independently of its RNA-modifying catalytic activity. Part of the small subunit (SSU) processome, first precursor of the small eukaryotic ribosomal subunit. During the assembly of the SSU processome in the nucleolus, many ribosome biogenesis factors, an RNA chaperone and ribosomal proteins associate with the nascent pre-rRNA and work in concert to generate RNA folding, modifications, rearrangements and cleavage as well as targeted degradation of pre-ribosomal RNA by the RNA exosome.</text>
</comment>
<comment type="similarity">
    <text evidence="7 8">Belongs to the class I-like SAM-binding methyltransferase superfamily. rRNA adenine N(6)-methyltransferase family.</text>
</comment>
<dbReference type="GO" id="GO:0000179">
    <property type="term" value="F:rRNA (adenine-N6,N6-)-dimethyltransferase activity"/>
    <property type="evidence" value="ECO:0007669"/>
    <property type="project" value="UniProtKB-UniRule"/>
</dbReference>
<feature type="binding site" evidence="7">
    <location>
        <position position="39"/>
    </location>
    <ligand>
        <name>S-adenosyl-L-methionine</name>
        <dbReference type="ChEBI" id="CHEBI:59789"/>
    </ligand>
</feature>
<dbReference type="GO" id="GO:0003723">
    <property type="term" value="F:RNA binding"/>
    <property type="evidence" value="ECO:0007669"/>
    <property type="project" value="UniProtKB-UniRule"/>
</dbReference>
<evidence type="ECO:0000256" key="8">
    <source>
        <dbReference type="RuleBase" id="RU362106"/>
    </source>
</evidence>
<evidence type="ECO:0000256" key="5">
    <source>
        <dbReference type="ARBA" id="ARBA00035020"/>
    </source>
</evidence>
<protein>
    <recommendedName>
        <fullName evidence="8">rRNA adenine N(6)-methyltransferase</fullName>
        <ecNumber evidence="8">2.1.1.-</ecNumber>
    </recommendedName>
</protein>
<name>A0A7P0T967_HUMAN</name>
<evidence type="ECO:0000256" key="1">
    <source>
        <dbReference type="ARBA" id="ARBA00022603"/>
    </source>
</evidence>
<feature type="region of interest" description="Disordered" evidence="9">
    <location>
        <begin position="1"/>
        <end position="24"/>
    </location>
</feature>
<dbReference type="Bgee" id="ENSG00000086189">
    <property type="expression patterns" value="Expressed in medial globus pallidus and 206 other cell types or tissues"/>
</dbReference>
<gene>
    <name evidence="10" type="primary">DIMT1</name>
</gene>
<accession>A0A7P0T967</accession>
<evidence type="ECO:0000313" key="11">
    <source>
        <dbReference type="Proteomes" id="UP000005640"/>
    </source>
</evidence>
<reference evidence="10" key="5">
    <citation type="submission" date="2025-09" db="UniProtKB">
        <authorList>
            <consortium name="Ensembl"/>
        </authorList>
    </citation>
    <scope>IDENTIFICATION</scope>
</reference>
<dbReference type="AlphaFoldDB" id="A0A7P0T967"/>
<dbReference type="InterPro" id="IPR029063">
    <property type="entry name" value="SAM-dependent_MTases_sf"/>
</dbReference>
<dbReference type="EC" id="2.1.1.-" evidence="8"/>
<keyword evidence="2 7" id="KW-0808">Transferase</keyword>
<keyword evidence="3 7" id="KW-0949">S-adenosyl-L-methionine</keyword>
<dbReference type="PROSITE" id="PS51689">
    <property type="entry name" value="SAM_RNA_A_N6_MT"/>
    <property type="match status" value="1"/>
</dbReference>
<dbReference type="PANTHER" id="PTHR11727:SF7">
    <property type="entry name" value="DIMETHYLADENOSINE TRANSFERASE-RELATED"/>
    <property type="match status" value="1"/>
</dbReference>
<dbReference type="EMBL" id="AC016637">
    <property type="status" value="NOT_ANNOTATED_CDS"/>
    <property type="molecule type" value="Genomic_DNA"/>
</dbReference>
<evidence type="ECO:0000313" key="10">
    <source>
        <dbReference type="Ensembl" id="ENSP00000505488.1"/>
    </source>
</evidence>
<proteinExistence type="evidence at protein level"/>
<dbReference type="PANTHER" id="PTHR11727">
    <property type="entry name" value="DIMETHYLADENOSINE TRANSFERASE"/>
    <property type="match status" value="1"/>
</dbReference>
<evidence type="ECO:0007829" key="12">
    <source>
        <dbReference type="PeptideAtlas" id="A0A7P0T967"/>
    </source>
</evidence>
<comment type="caution">
    <text evidence="7">Lacks conserved residue(s) required for the propagation of feature annotation.</text>
</comment>
<dbReference type="GeneTree" id="ENSGT00950000183142"/>
<reference evidence="10 11" key="2">
    <citation type="journal article" date="2004" name="Nature">
        <title>The DNA sequence and comparative analysis of human chromosome 5.</title>
        <authorList>
            <person name="Schmutz J."/>
            <person name="Martin J."/>
            <person name="Terry A."/>
            <person name="Couronne O."/>
            <person name="Grimwood J."/>
            <person name="Lowry S."/>
            <person name="Gordon L.A."/>
            <person name="Scott D."/>
            <person name="Xie G."/>
            <person name="Huang W."/>
            <person name="Hellsten U."/>
            <person name="Tran-Gyamfi M."/>
            <person name="She X."/>
            <person name="Prabhakar S."/>
            <person name="Aerts A."/>
            <person name="Altherr M."/>
            <person name="Bajorek E."/>
            <person name="Black S."/>
            <person name="Branscomb E."/>
            <person name="Caoile C."/>
            <person name="Challacombe J.F."/>
            <person name="Chan Y.M."/>
            <person name="Denys M."/>
            <person name="Detter J.C."/>
            <person name="Escobar J."/>
            <person name="Flowers D."/>
            <person name="Fotopulos D."/>
            <person name="Glavina T."/>
            <person name="Gomez M."/>
            <person name="Gonzales E."/>
            <person name="Goodstein D."/>
            <person name="Grigoriev I."/>
            <person name="Groza M."/>
            <person name="Hammon N."/>
            <person name="Hawkins T."/>
            <person name="Haydu L."/>
            <person name="Israni S."/>
            <person name="Jett J."/>
            <person name="Kadner K."/>
            <person name="Kimball H."/>
            <person name="Kobayashi A."/>
            <person name="Lopez F."/>
            <person name="Lou Y."/>
            <person name="Martinez D."/>
            <person name="Medina C."/>
            <person name="Morgan J."/>
            <person name="Nandkeshwar R."/>
            <person name="Noonan J.P."/>
            <person name="Pitluck S."/>
            <person name="Pollard M."/>
            <person name="Predki P."/>
            <person name="Priest J."/>
            <person name="Ramirez L."/>
            <person name="Retterer J."/>
            <person name="Rodriguez A."/>
            <person name="Rogers S."/>
            <person name="Salamov A."/>
            <person name="Salazar A."/>
            <person name="Thayer N."/>
            <person name="Tice H."/>
            <person name="Tsai M."/>
            <person name="Ustaszewska A."/>
            <person name="Vo N."/>
            <person name="Wheeler J."/>
            <person name="Wu K."/>
            <person name="Yang J."/>
            <person name="Dickson M."/>
            <person name="Cheng J.F."/>
            <person name="Eichler E.E."/>
            <person name="Olsen A."/>
            <person name="Pennacchio L.A."/>
            <person name="Rokhsar D.S."/>
            <person name="Richardson P."/>
            <person name="Lucas S.M."/>
            <person name="Myers R.M."/>
            <person name="Rubin E.M."/>
        </authorList>
    </citation>
    <scope>NUCLEOTIDE SEQUENCE [LARGE SCALE GENOMIC DNA]</scope>
</reference>
<reference evidence="10" key="4">
    <citation type="submission" date="2025-08" db="UniProtKB">
        <authorList>
            <consortium name="Ensembl"/>
        </authorList>
    </citation>
    <scope>IDENTIFICATION</scope>
</reference>
<dbReference type="SMR" id="A0A7P0T967"/>
<dbReference type="Ensembl" id="ENST00000681393.1">
    <property type="protein sequence ID" value="ENSP00000505488.1"/>
    <property type="gene ID" value="ENSG00000086189.11"/>
</dbReference>
<evidence type="ECO:0007829" key="13">
    <source>
        <dbReference type="ProteomicsDB" id="A0A7P0T967"/>
    </source>
</evidence>
<evidence type="ECO:0000256" key="9">
    <source>
        <dbReference type="SAM" id="MobiDB-lite"/>
    </source>
</evidence>
<dbReference type="OpenTargets" id="ENSG00000086189"/>
<reference evidence="10 11" key="1">
    <citation type="journal article" date="2001" name="Nature">
        <title>Initial sequencing and analysis of the human genome.</title>
        <authorList>
            <consortium name="International Human Genome Sequencing Consortium"/>
            <person name="Lander E.S."/>
            <person name="Linton L.M."/>
            <person name="Birren B."/>
            <person name="Nusbaum C."/>
            <person name="Zody M.C."/>
            <person name="Baldwin J."/>
            <person name="Devon K."/>
            <person name="Dewar K."/>
            <person name="Doyle M."/>
            <person name="FitzHugh W."/>
            <person name="Funke R."/>
            <person name="Gage D."/>
            <person name="Harris K."/>
            <person name="Heaford A."/>
            <person name="Howland J."/>
            <person name="Kann L."/>
            <person name="Lehoczky J."/>
            <person name="LeVine R."/>
            <person name="McEwan P."/>
            <person name="McKernan K."/>
            <person name="Meldrim J."/>
            <person name="Mesirov J.P."/>
            <person name="Miranda C."/>
            <person name="Morris W."/>
            <person name="Naylor J."/>
            <person name="Raymond C."/>
            <person name="Rosetti M."/>
            <person name="Santos R."/>
            <person name="Sheridan A."/>
            <person name="Sougnez C."/>
            <person name="Stange-Thomann N."/>
            <person name="Stojanovic N."/>
            <person name="Subramanian A."/>
            <person name="Wyman D."/>
            <person name="Rogers J."/>
            <person name="Sulston J."/>
            <person name="Ainscough R."/>
            <person name="Beck S."/>
            <person name="Bentley D."/>
            <person name="Burton J."/>
            <person name="Clee C."/>
            <person name="Carter N."/>
            <person name="Coulson A."/>
            <person name="Deadman R."/>
            <person name="Deloukas P."/>
            <person name="Dunham A."/>
            <person name="Dunham I."/>
            <person name="Durbin R."/>
            <person name="French L."/>
            <person name="Grafham D."/>
            <person name="Gregory S."/>
            <person name="Hubbard T."/>
            <person name="Humphray S."/>
            <person name="Hunt A."/>
            <person name="Jones M."/>
            <person name="Lloyd C."/>
            <person name="McMurray A."/>
            <person name="Matthews L."/>
            <person name="Mercer S."/>
            <person name="Milne S."/>
            <person name="Mullikin J.C."/>
            <person name="Mungall A."/>
            <person name="Plumb R."/>
            <person name="Ross M."/>
            <person name="Shownkeen R."/>
            <person name="Sims S."/>
            <person name="Waterston R.H."/>
            <person name="Wilson R.K."/>
            <person name="Hillier L.W."/>
            <person name="McPherson J.D."/>
            <person name="Marra M.A."/>
            <person name="Mardis E.R."/>
            <person name="Fulton L.A."/>
            <person name="Chinwalla A.T."/>
            <person name="Pepin K.H."/>
            <person name="Gish W.R."/>
            <person name="Chissoe S.L."/>
            <person name="Wendl M.C."/>
            <person name="Delehaunty K.D."/>
            <person name="Miner T.L."/>
            <person name="Delehaunty A."/>
            <person name="Kramer J.B."/>
            <person name="Cook L.L."/>
            <person name="Fulton R.S."/>
            <person name="Johnson D.L."/>
            <person name="Minx P.J."/>
            <person name="Clifton S.W."/>
            <person name="Hawkins T."/>
            <person name="Branscomb E."/>
            <person name="Predki P."/>
            <person name="Richardson P."/>
            <person name="Wenning S."/>
            <person name="Slezak T."/>
            <person name="Doggett N."/>
            <person name="Cheng J.F."/>
            <person name="Olsen A."/>
            <person name="Lucas S."/>
            <person name="Elkin C."/>
            <person name="Uberbacher E."/>
            <person name="Frazier M."/>
            <person name="Gibbs R.A."/>
            <person name="Muzny D.M."/>
            <person name="Scherer S.E."/>
            <person name="Bouck J.B."/>
            <person name="Sodergren E.J."/>
            <person name="Worley K.C."/>
            <person name="Rives C.M."/>
            <person name="Gorrell J.H."/>
            <person name="Metzker M.L."/>
            <person name="Naylor S.L."/>
            <person name="Kucherlapati R.S."/>
            <person name="Nelson D.L."/>
            <person name="Weinstock G.M."/>
            <person name="Sakaki Y."/>
            <person name="Fujiyama A."/>
            <person name="Hattori M."/>
            <person name="Yada T."/>
            <person name="Toyoda A."/>
            <person name="Itoh T."/>
            <person name="Kawagoe C."/>
            <person name="Watanabe H."/>
            <person name="Totoki Y."/>
            <person name="Taylor T."/>
            <person name="Weissenbach J."/>
            <person name="Heilig R."/>
            <person name="Saurin W."/>
            <person name="Artiguenave F."/>
            <person name="Brottier P."/>
            <person name="Bruls T."/>
            <person name="Pelletier E."/>
            <person name="Robert C."/>
            <person name="Wincker P."/>
            <person name="Smith D.R."/>
            <person name="Doucette-Stamm L."/>
            <person name="Rubenfield M."/>
            <person name="Weinstock K."/>
            <person name="Lee H.M."/>
            <person name="Dubois J."/>
            <person name="Rosenthal A."/>
            <person name="Platzer M."/>
            <person name="Nyakatura G."/>
            <person name="Taudien S."/>
            <person name="Rump A."/>
            <person name="Yang H."/>
            <person name="Yu J."/>
            <person name="Wang J."/>
            <person name="Huang G."/>
            <person name="Gu J."/>
            <person name="Hood L."/>
            <person name="Rowen L."/>
            <person name="Madan A."/>
            <person name="Qin S."/>
            <person name="Davis R.W."/>
            <person name="Federspiel N.A."/>
            <person name="Abola A.P."/>
            <person name="Proctor M.J."/>
            <person name="Myers R.M."/>
            <person name="Schmutz J."/>
            <person name="Dickson M."/>
            <person name="Grimwood J."/>
            <person name="Cox D.R."/>
            <person name="Olson M.V."/>
            <person name="Kaul R."/>
            <person name="Raymond C."/>
            <person name="Shimizu N."/>
            <person name="Kawasaki K."/>
            <person name="Minoshima S."/>
            <person name="Evans G.A."/>
            <person name="Athanasiou M."/>
            <person name="Schultz R."/>
            <person name="Roe B.A."/>
            <person name="Chen F."/>
            <person name="Pan H."/>
            <person name="Ramser J."/>
            <person name="Lehrach H."/>
            <person name="Reinhardt R."/>
            <person name="McCombie W.R."/>
            <person name="de la Bastide M."/>
            <person name="Dedhia N."/>
            <person name="Blocker H."/>
            <person name="Hornischer K."/>
            <person name="Nordsiek G."/>
            <person name="Agarwala R."/>
            <person name="Aravind L."/>
            <person name="Bailey J.A."/>
            <person name="Bateman A."/>
            <person name="Batzoglou S."/>
            <person name="Birney E."/>
            <person name="Bork P."/>
            <person name="Brown D.G."/>
            <person name="Burge C.B."/>
            <person name="Cerutti L."/>
            <person name="Chen H.C."/>
            <person name="Church D."/>
            <person name="Clamp M."/>
            <person name="Copley R.R."/>
            <person name="Doerks T."/>
            <person name="Eddy S.R."/>
            <person name="Eichler E.E."/>
            <person name="Furey T.S."/>
            <person name="Galagan J."/>
            <person name="Gilbert J.G."/>
            <person name="Harmon C."/>
            <person name="Hayashizaki Y."/>
            <person name="Haussler D."/>
            <person name="Hermjakob H."/>
            <person name="Hokamp K."/>
            <person name="Jang W."/>
            <person name="Johnson L.S."/>
            <person name="Jones T.A."/>
            <person name="Kasif S."/>
            <person name="Kaspryzk A."/>
            <person name="Kennedy S."/>
            <person name="Kent W.J."/>
            <person name="Kitts P."/>
            <person name="Koonin E.V."/>
            <person name="Korf I."/>
            <person name="Kulp D."/>
            <person name="Lancet D."/>
            <person name="Lowe T.M."/>
            <person name="McLysaght A."/>
            <person name="Mikkelsen T."/>
            <person name="Moran J.V."/>
            <person name="Mulder N."/>
            <person name="Pollara V.J."/>
            <person name="Ponting C.P."/>
            <person name="Schuler G."/>
            <person name="Schultz J."/>
            <person name="Slater G."/>
            <person name="Smit A.F."/>
            <person name="Stupka E."/>
            <person name="Szustakowski J."/>
            <person name="Thierry-Mieg D."/>
            <person name="Thierry-Mieg J."/>
            <person name="Wagner L."/>
            <person name="Wallis J."/>
            <person name="Wheeler R."/>
            <person name="Williams A."/>
            <person name="Wolf Y.I."/>
            <person name="Wolfe K.H."/>
            <person name="Yang S.P."/>
            <person name="Yeh R.F."/>
            <person name="Collins F."/>
            <person name="Guyer M.S."/>
            <person name="Peterson J."/>
            <person name="Felsenfeld A."/>
            <person name="Wetterstrand K.A."/>
            <person name="Patrinos A."/>
            <person name="Morgan M.J."/>
            <person name="de Jong P."/>
            <person name="Catanese J.J."/>
            <person name="Osoegawa K."/>
            <person name="Shizuya H."/>
            <person name="Choi S."/>
            <person name="Chen Y.J."/>
        </authorList>
    </citation>
    <scope>NUCLEOTIDE SEQUENCE [LARGE SCALE GENOMIC DNA]</scope>
</reference>
<dbReference type="HGNC" id="HGNC:30217">
    <property type="gene designation" value="DIMT1"/>
</dbReference>
<feature type="binding site" evidence="7">
    <location>
        <position position="37"/>
    </location>
    <ligand>
        <name>S-adenosyl-L-methionine</name>
        <dbReference type="ChEBI" id="CHEBI:59789"/>
    </ligand>
</feature>
<sequence length="95" mass="10419">MPKVKSGAIGRRRGRQEQRRELKSAGGLMFNTGIGQHILKNPLIINSIIDKAALRPTDVVLEVGPGTGNMTVKLLEKAKKVIRQLWLPKVLGLQA</sequence>
<dbReference type="Ensembl" id="ENST00000681393.1">
    <property type="protein sequence ID" value="ENSP00000505488.1"/>
    <property type="gene ID" value="ENSG00000086189.12"/>
</dbReference>
<keyword evidence="11" id="KW-1185">Reference proteome</keyword>
<dbReference type="Gene3D" id="3.40.50.150">
    <property type="entry name" value="Vaccinia Virus protein VP39"/>
    <property type="match status" value="1"/>
</dbReference>
<dbReference type="Pfam" id="PF00398">
    <property type="entry name" value="RrnaAD"/>
    <property type="match status" value="1"/>
</dbReference>
<keyword evidence="4 7" id="KW-0694">RNA-binding</keyword>
<evidence type="ECO:0000256" key="6">
    <source>
        <dbReference type="ARBA" id="ARBA00046134"/>
    </source>
</evidence>
<evidence type="ECO:0000256" key="3">
    <source>
        <dbReference type="ARBA" id="ARBA00022691"/>
    </source>
</evidence>
<dbReference type="InterPro" id="IPR001737">
    <property type="entry name" value="KsgA/Erm"/>
</dbReference>
<reference evidence="10 11" key="3">
    <citation type="journal article" date="2004" name="Nature">
        <title>Finishing the euchromatic sequence of the human genome.</title>
        <authorList>
            <consortium name="International Human Genome Sequencing Consortium"/>
        </authorList>
    </citation>
    <scope>NUCLEOTIDE SEQUENCE [LARGE SCALE GENOMIC DNA]</scope>
</reference>
<dbReference type="Proteomes" id="UP000005640">
    <property type="component" value="Chromosome 5"/>
</dbReference>